<protein>
    <submittedName>
        <fullName evidence="1">Uncharacterized protein</fullName>
    </submittedName>
</protein>
<dbReference type="AlphaFoldDB" id="A0A858RPZ4"/>
<evidence type="ECO:0000313" key="1">
    <source>
        <dbReference type="EMBL" id="QJE98468.1"/>
    </source>
</evidence>
<gene>
    <name evidence="1" type="ORF">HHL09_22670</name>
</gene>
<dbReference type="KEGG" id="luo:HHL09_22670"/>
<organism evidence="1 2">
    <name type="scientific">Luteolibacter luteus</name>
    <dbReference type="NCBI Taxonomy" id="2728835"/>
    <lineage>
        <taxon>Bacteria</taxon>
        <taxon>Pseudomonadati</taxon>
        <taxon>Verrucomicrobiota</taxon>
        <taxon>Verrucomicrobiia</taxon>
        <taxon>Verrucomicrobiales</taxon>
        <taxon>Verrucomicrobiaceae</taxon>
        <taxon>Luteolibacter</taxon>
    </lineage>
</organism>
<name>A0A858RPZ4_9BACT</name>
<proteinExistence type="predicted"/>
<dbReference type="RefSeq" id="WP_169456954.1">
    <property type="nucleotide sequence ID" value="NZ_CP051774.1"/>
</dbReference>
<evidence type="ECO:0000313" key="2">
    <source>
        <dbReference type="Proteomes" id="UP000501812"/>
    </source>
</evidence>
<dbReference type="EMBL" id="CP051774">
    <property type="protein sequence ID" value="QJE98468.1"/>
    <property type="molecule type" value="Genomic_DNA"/>
</dbReference>
<accession>A0A858RPZ4</accession>
<reference evidence="1 2" key="1">
    <citation type="submission" date="2020-04" db="EMBL/GenBank/DDBJ databases">
        <title>Luteolibacter sp. G-1-1-1 isolated from soil.</title>
        <authorList>
            <person name="Dahal R.H."/>
        </authorList>
    </citation>
    <scope>NUCLEOTIDE SEQUENCE [LARGE SCALE GENOMIC DNA]</scope>
    <source>
        <strain evidence="1 2">G-1-1-1</strain>
    </source>
</reference>
<dbReference type="Proteomes" id="UP000501812">
    <property type="component" value="Chromosome"/>
</dbReference>
<keyword evidence="2" id="KW-1185">Reference proteome</keyword>
<sequence>MNDNIQAEFPAILVETDGSLGGLLDLGYWTDDVDQWFWSTGDAYLVDSRGRKFTQVAERKVDRPTEIPLWVFDSELGEEDLRTLFVADPASDGKLRALVSLRSDSSPPEWLKDAIHHIIQT</sequence>